<dbReference type="EMBL" id="VVYJ01000001">
    <property type="protein sequence ID" value="KAA5481361.1"/>
    <property type="molecule type" value="Genomic_DNA"/>
</dbReference>
<dbReference type="Proteomes" id="UP000283512">
    <property type="component" value="Unassembled WGS sequence"/>
</dbReference>
<dbReference type="EMBL" id="JAUONL010000006">
    <property type="protein sequence ID" value="MDO6358013.1"/>
    <property type="molecule type" value="Genomic_DNA"/>
</dbReference>
<dbReference type="EMBL" id="CP103166">
    <property type="protein sequence ID" value="UVQ97672.1"/>
    <property type="molecule type" value="Genomic_DNA"/>
</dbReference>
<feature type="domain" description="Methyltransferase FkbM" evidence="1">
    <location>
        <begin position="141"/>
        <end position="221"/>
    </location>
</feature>
<dbReference type="Pfam" id="PF05050">
    <property type="entry name" value="Methyltransf_21"/>
    <property type="match status" value="1"/>
</dbReference>
<dbReference type="EMBL" id="QSCS01000017">
    <property type="protein sequence ID" value="RGY25141.1"/>
    <property type="molecule type" value="Genomic_DNA"/>
</dbReference>
<evidence type="ECO:0000313" key="5">
    <source>
        <dbReference type="EMBL" id="KAA5481361.1"/>
    </source>
</evidence>
<evidence type="ECO:0000259" key="1">
    <source>
        <dbReference type="Pfam" id="PF05050"/>
    </source>
</evidence>
<evidence type="ECO:0000313" key="23">
    <source>
        <dbReference type="Proteomes" id="UP000491168"/>
    </source>
</evidence>
<dbReference type="EMBL" id="CZAI01000001">
    <property type="protein sequence ID" value="CUO64934.1"/>
    <property type="molecule type" value="Genomic_DNA"/>
</dbReference>
<dbReference type="EMBL" id="QRUO01000005">
    <property type="protein sequence ID" value="RGR72563.1"/>
    <property type="molecule type" value="Genomic_DNA"/>
</dbReference>
<dbReference type="Proteomes" id="UP000095725">
    <property type="component" value="Unassembled WGS sequence"/>
</dbReference>
<reference evidence="14 15" key="1">
    <citation type="submission" date="2015-09" db="EMBL/GenBank/DDBJ databases">
        <authorList>
            <consortium name="Pathogen Informatics"/>
        </authorList>
    </citation>
    <scope>NUCLEOTIDE SEQUENCE [LARGE SCALE GENOMIC DNA]</scope>
    <source>
        <strain evidence="2 14">2789STDY5834880</strain>
        <strain evidence="3 15">2789STDY5834946</strain>
    </source>
</reference>
<dbReference type="Proteomes" id="UP000368418">
    <property type="component" value="Unassembled WGS sequence"/>
</dbReference>
<dbReference type="InterPro" id="IPR029063">
    <property type="entry name" value="SAM-dependent_MTases_sf"/>
</dbReference>
<dbReference type="GO" id="GO:0032259">
    <property type="term" value="P:methylation"/>
    <property type="evidence" value="ECO:0007669"/>
    <property type="project" value="UniProtKB-KW"/>
</dbReference>
<reference evidence="8" key="5">
    <citation type="submission" date="2023-07" db="EMBL/GenBank/DDBJ databases">
        <title>Whole Genome Sequencing of Colonoscopy isolates.</title>
        <authorList>
            <person name="Surve S.V."/>
            <person name="Valls R.A."/>
            <person name="Barrak K.E."/>
            <person name="Gardner T.B."/>
            <person name="O'Toole G.A."/>
        </authorList>
    </citation>
    <scope>NUCLEOTIDE SEQUENCE</scope>
    <source>
        <strain evidence="8">GP0119</strain>
    </source>
</reference>
<gene>
    <name evidence="12" type="ORF">DW190_03615</name>
    <name evidence="11" type="ORF">DW794_00335</name>
    <name evidence="9" type="ORF">DWY26_07605</name>
    <name evidence="10" type="ORF">DXA49_11860</name>
    <name evidence="2" type="ORF">ERS852494_00416</name>
    <name evidence="3" type="ORF">ERS852558_01361</name>
    <name evidence="7" type="ORF">F2Y31_01955</name>
    <name evidence="6" type="ORF">F2Y35_01435</name>
    <name evidence="4" type="ORF">F2Y36_02455</name>
    <name evidence="5" type="ORF">F2Y39_01560</name>
    <name evidence="13" type="ORF">NXW23_04740</name>
    <name evidence="8" type="ORF">Q4469_09970</name>
</gene>
<proteinExistence type="predicted"/>
<dbReference type="Proteomes" id="UP000284689">
    <property type="component" value="Unassembled WGS sequence"/>
</dbReference>
<evidence type="ECO:0000313" key="11">
    <source>
        <dbReference type="EMBL" id="RHD53580.1"/>
    </source>
</evidence>
<evidence type="ECO:0000313" key="2">
    <source>
        <dbReference type="EMBL" id="CUO64934.1"/>
    </source>
</evidence>
<dbReference type="Proteomes" id="UP000284205">
    <property type="component" value="Unassembled WGS sequence"/>
</dbReference>
<protein>
    <submittedName>
        <fullName evidence="4 9">Methyltransferase</fullName>
    </submittedName>
    <submittedName>
        <fullName evidence="2">Methyltransferase, FkbM family</fullName>
    </submittedName>
</protein>
<dbReference type="EMBL" id="QSJD01000001">
    <property type="protein sequence ID" value="RHD53580.1"/>
    <property type="molecule type" value="Genomic_DNA"/>
</dbReference>
<dbReference type="Proteomes" id="UP000284431">
    <property type="component" value="Unassembled WGS sequence"/>
</dbReference>
<evidence type="ECO:0000313" key="10">
    <source>
        <dbReference type="EMBL" id="RGY25141.1"/>
    </source>
</evidence>
<evidence type="ECO:0000313" key="3">
    <source>
        <dbReference type="EMBL" id="CUP93675.1"/>
    </source>
</evidence>
<evidence type="ECO:0000313" key="21">
    <source>
        <dbReference type="Proteomes" id="UP000427825"/>
    </source>
</evidence>
<sequence length="273" mass="32928">MNILKHSIKKFIYGTLPYYFMKGYKPDSPYLKYYKYIRKHGYSRHLYEFKDEYLSMPVDVRKDENRNLYYVLKEDGKRLYFQRTTPPHKIQKYYRALMIEQDQRSAHHYFNNNKDVTGKVFVDVGCAEGYSSLEIIEEAKHVYLFEQNESWLEAIRATFEPWKDKVTIVQKYVSNRNSPKEQKLDDFFRDKPDEHLFIKMDIEGAERRALAGCEQLFRDCKKIDFAICTYHLHDDEEVISAFLDKHNCTYRNQKGFFRHKIRSVVLRGNKKVN</sequence>
<evidence type="ECO:0000313" key="17">
    <source>
        <dbReference type="Proteomes" id="UP000284205"/>
    </source>
</evidence>
<keyword evidence="2" id="KW-0808">Transferase</keyword>
<dbReference type="EMBL" id="VVYD01000001">
    <property type="protein sequence ID" value="KAA5504031.1"/>
    <property type="molecule type" value="Genomic_DNA"/>
</dbReference>
<accession>A0A174GQP8</accession>
<dbReference type="STRING" id="47678.ERS852494_00416"/>
<evidence type="ECO:0000313" key="19">
    <source>
        <dbReference type="Proteomes" id="UP000284689"/>
    </source>
</evidence>
<dbReference type="SUPFAM" id="SSF53335">
    <property type="entry name" value="S-adenosyl-L-methionine-dependent methyltransferases"/>
    <property type="match status" value="1"/>
</dbReference>
<evidence type="ECO:0000313" key="12">
    <source>
        <dbReference type="EMBL" id="RHH95312.1"/>
    </source>
</evidence>
<evidence type="ECO:0000313" key="16">
    <source>
        <dbReference type="Proteomes" id="UP000283512"/>
    </source>
</evidence>
<dbReference type="EMBL" id="CZBL01000004">
    <property type="protein sequence ID" value="CUP93675.1"/>
    <property type="molecule type" value="Genomic_DNA"/>
</dbReference>
<dbReference type="EMBL" id="VVYF01000001">
    <property type="protein sequence ID" value="KAA5495921.1"/>
    <property type="molecule type" value="Genomic_DNA"/>
</dbReference>
<dbReference type="Gene3D" id="3.40.50.150">
    <property type="entry name" value="Vaccinia Virus protein VP39"/>
    <property type="match status" value="2"/>
</dbReference>
<evidence type="ECO:0000313" key="7">
    <source>
        <dbReference type="EMBL" id="KAA5504031.1"/>
    </source>
</evidence>
<evidence type="ECO:0000313" key="20">
    <source>
        <dbReference type="Proteomes" id="UP000368418"/>
    </source>
</evidence>
<reference evidence="16 17" key="2">
    <citation type="submission" date="2018-08" db="EMBL/GenBank/DDBJ databases">
        <title>A genome reference for cultivated species of the human gut microbiota.</title>
        <authorList>
            <person name="Zou Y."/>
            <person name="Xue W."/>
            <person name="Luo G."/>
        </authorList>
    </citation>
    <scope>NUCLEOTIDE SEQUENCE [LARGE SCALE GENOMIC DNA]</scope>
    <source>
        <strain evidence="9 17">AF24-29LB</strain>
        <strain evidence="12 16">AM16-49B</strain>
        <strain evidence="11 19">AM31-16AC</strain>
        <strain evidence="10 18">OF02-6LB</strain>
    </source>
</reference>
<evidence type="ECO:0000313" key="22">
    <source>
        <dbReference type="Proteomes" id="UP000475905"/>
    </source>
</evidence>
<evidence type="ECO:0000313" key="18">
    <source>
        <dbReference type="Proteomes" id="UP000284431"/>
    </source>
</evidence>
<dbReference type="Proteomes" id="UP000475905">
    <property type="component" value="Unassembled WGS sequence"/>
</dbReference>
<evidence type="ECO:0000313" key="14">
    <source>
        <dbReference type="Proteomes" id="UP000095657"/>
    </source>
</evidence>
<dbReference type="Proteomes" id="UP000491168">
    <property type="component" value="Unassembled WGS sequence"/>
</dbReference>
<dbReference type="RefSeq" id="WP_005676998.1">
    <property type="nucleotide sequence ID" value="NZ_CABMOQ010000018.1"/>
</dbReference>
<evidence type="ECO:0000313" key="6">
    <source>
        <dbReference type="EMBL" id="KAA5495921.1"/>
    </source>
</evidence>
<evidence type="ECO:0000313" key="13">
    <source>
        <dbReference type="EMBL" id="UVQ97672.1"/>
    </source>
</evidence>
<reference evidence="13" key="4">
    <citation type="submission" date="2022-08" db="EMBL/GenBank/DDBJ databases">
        <title>Genome Sequencing of Bacteroides fragilis Group Isolates with Nanopore Technology.</title>
        <authorList>
            <person name="Tisza M.J."/>
            <person name="Smith D."/>
            <person name="Dekker J.P."/>
        </authorList>
    </citation>
    <scope>NUCLEOTIDE SEQUENCE</scope>
    <source>
        <strain evidence="13">BFG-474</strain>
    </source>
</reference>
<dbReference type="AlphaFoldDB" id="A0A174GQP8"/>
<keyword evidence="2" id="KW-0489">Methyltransferase</keyword>
<dbReference type="EMBL" id="VVYP01000002">
    <property type="protein sequence ID" value="KAA5465866.1"/>
    <property type="molecule type" value="Genomic_DNA"/>
</dbReference>
<dbReference type="Proteomes" id="UP000427825">
    <property type="component" value="Unassembled WGS sequence"/>
</dbReference>
<dbReference type="GO" id="GO:0008168">
    <property type="term" value="F:methyltransferase activity"/>
    <property type="evidence" value="ECO:0007669"/>
    <property type="project" value="UniProtKB-KW"/>
</dbReference>
<dbReference type="Proteomes" id="UP000095657">
    <property type="component" value="Unassembled WGS sequence"/>
</dbReference>
<dbReference type="EMBL" id="QRKD01000001">
    <property type="protein sequence ID" value="RHH95312.1"/>
    <property type="molecule type" value="Genomic_DNA"/>
</dbReference>
<organism evidence="2 14">
    <name type="scientific">Bacteroides caccae</name>
    <dbReference type="NCBI Taxonomy" id="47678"/>
    <lineage>
        <taxon>Bacteria</taxon>
        <taxon>Pseudomonadati</taxon>
        <taxon>Bacteroidota</taxon>
        <taxon>Bacteroidia</taxon>
        <taxon>Bacteroidales</taxon>
        <taxon>Bacteroidaceae</taxon>
        <taxon>Bacteroides</taxon>
    </lineage>
</organism>
<dbReference type="Proteomes" id="UP001060260">
    <property type="component" value="Chromosome"/>
</dbReference>
<reference evidence="20 21" key="3">
    <citation type="journal article" date="2019" name="Nat. Med.">
        <title>A library of human gut bacterial isolates paired with longitudinal multiomics data enables mechanistic microbiome research.</title>
        <authorList>
            <person name="Poyet M."/>
            <person name="Groussin M."/>
            <person name="Gibbons S.M."/>
            <person name="Avila-Pacheco J."/>
            <person name="Jiang X."/>
            <person name="Kearney S.M."/>
            <person name="Perrotta A.R."/>
            <person name="Berdy B."/>
            <person name="Zhao S."/>
            <person name="Lieberman T.D."/>
            <person name="Swanson P.K."/>
            <person name="Smith M."/>
            <person name="Roesemann S."/>
            <person name="Alexander J.E."/>
            <person name="Rich S.A."/>
            <person name="Livny J."/>
            <person name="Vlamakis H."/>
            <person name="Clish C."/>
            <person name="Bullock K."/>
            <person name="Deik A."/>
            <person name="Scott J."/>
            <person name="Pierce K.A."/>
            <person name="Xavier R.J."/>
            <person name="Alm E.J."/>
        </authorList>
    </citation>
    <scope>NUCLEOTIDE SEQUENCE [LARGE SCALE GENOMIC DNA]</scope>
    <source>
        <strain evidence="7 20">BIOML-A19</strain>
        <strain evidence="6 23">BIOML-A21</strain>
        <strain evidence="5 21">BIOML-A25</strain>
        <strain evidence="4 22">BIOML-A31</strain>
    </source>
</reference>
<dbReference type="InterPro" id="IPR006342">
    <property type="entry name" value="FkbM_mtfrase"/>
</dbReference>
<evidence type="ECO:0000313" key="8">
    <source>
        <dbReference type="EMBL" id="MDO6358013.1"/>
    </source>
</evidence>
<dbReference type="KEGG" id="bcac:CGC64_04390"/>
<name>A0A174GQP8_9BACE</name>
<evidence type="ECO:0000313" key="4">
    <source>
        <dbReference type="EMBL" id="KAA5465866.1"/>
    </source>
</evidence>
<dbReference type="Proteomes" id="UP001170023">
    <property type="component" value="Unassembled WGS sequence"/>
</dbReference>
<evidence type="ECO:0000313" key="15">
    <source>
        <dbReference type="Proteomes" id="UP000095725"/>
    </source>
</evidence>
<evidence type="ECO:0000313" key="9">
    <source>
        <dbReference type="EMBL" id="RGR72563.1"/>
    </source>
</evidence>
<dbReference type="GeneID" id="75112346"/>